<dbReference type="Pfam" id="PF00563">
    <property type="entry name" value="EAL"/>
    <property type="match status" value="1"/>
</dbReference>
<dbReference type="InterPro" id="IPR001633">
    <property type="entry name" value="EAL_dom"/>
</dbReference>
<dbReference type="CDD" id="cd01948">
    <property type="entry name" value="EAL"/>
    <property type="match status" value="1"/>
</dbReference>
<organism evidence="4 5">
    <name type="scientific">Actinopolyspora saharensis</name>
    <dbReference type="NCBI Taxonomy" id="995062"/>
    <lineage>
        <taxon>Bacteria</taxon>
        <taxon>Bacillati</taxon>
        <taxon>Actinomycetota</taxon>
        <taxon>Actinomycetes</taxon>
        <taxon>Actinopolysporales</taxon>
        <taxon>Actinopolysporaceae</taxon>
        <taxon>Actinopolyspora</taxon>
    </lineage>
</organism>
<dbReference type="Gene3D" id="3.30.70.270">
    <property type="match status" value="1"/>
</dbReference>
<dbReference type="InterPro" id="IPR043128">
    <property type="entry name" value="Rev_trsase/Diguanyl_cyclase"/>
</dbReference>
<dbReference type="PROSITE" id="PS50883">
    <property type="entry name" value="EAL"/>
    <property type="match status" value="1"/>
</dbReference>
<dbReference type="PROSITE" id="PS50112">
    <property type="entry name" value="PAS"/>
    <property type="match status" value="2"/>
</dbReference>
<dbReference type="NCBIfam" id="TIGR00229">
    <property type="entry name" value="sensory_box"/>
    <property type="match status" value="2"/>
</dbReference>
<dbReference type="InterPro" id="IPR000160">
    <property type="entry name" value="GGDEF_dom"/>
</dbReference>
<dbReference type="Gene3D" id="3.30.450.20">
    <property type="entry name" value="PAS domain"/>
    <property type="match status" value="2"/>
</dbReference>
<feature type="domain" description="EAL" evidence="2">
    <location>
        <begin position="433"/>
        <end position="685"/>
    </location>
</feature>
<dbReference type="CDD" id="cd00130">
    <property type="entry name" value="PAS"/>
    <property type="match status" value="2"/>
</dbReference>
<dbReference type="InterPro" id="IPR052155">
    <property type="entry name" value="Biofilm_reg_signaling"/>
</dbReference>
<dbReference type="SUPFAM" id="SSF141868">
    <property type="entry name" value="EAL domain-like"/>
    <property type="match status" value="1"/>
</dbReference>
<protein>
    <submittedName>
        <fullName evidence="4">PAS domain S-box-containing protein/diguanylate cyclase (GGDEF) domain-containing protein</fullName>
    </submittedName>
</protein>
<accession>A0A1H1DXF1</accession>
<gene>
    <name evidence="4" type="ORF">SAMN04489718_2283</name>
</gene>
<dbReference type="InterPro" id="IPR000014">
    <property type="entry name" value="PAS"/>
</dbReference>
<feature type="domain" description="GGDEF" evidence="3">
    <location>
        <begin position="291"/>
        <end position="424"/>
    </location>
</feature>
<dbReference type="PROSITE" id="PS50887">
    <property type="entry name" value="GGDEF"/>
    <property type="match status" value="1"/>
</dbReference>
<feature type="domain" description="PAS" evidence="1">
    <location>
        <begin position="30"/>
        <end position="87"/>
    </location>
</feature>
<dbReference type="Pfam" id="PF00990">
    <property type="entry name" value="GGDEF"/>
    <property type="match status" value="1"/>
</dbReference>
<dbReference type="InterPro" id="IPR035919">
    <property type="entry name" value="EAL_sf"/>
</dbReference>
<name>A0A1H1DXF1_9ACTN</name>
<dbReference type="EMBL" id="FNKO01000002">
    <property type="protein sequence ID" value="SDQ81127.1"/>
    <property type="molecule type" value="Genomic_DNA"/>
</dbReference>
<dbReference type="SMART" id="SM00267">
    <property type="entry name" value="GGDEF"/>
    <property type="match status" value="1"/>
</dbReference>
<sequence>MSGAQERRGIRADGEGIVGKLASSLEDYAVYTLDPDGVVSSWNPGAERMTGASAAEVVGENIAAFYTAEQVAAGEPRELLDKAVRRGSCVDEGWRVRKDGTRFWANVVTTALWSSDGELRGFVRVTRDDTELHSRLESSLRQFRDLFGIAPVGIGVFDRYGYALDTNHALCELLGYEPAEMRGTHLTNMVPPDTPGRERLRESFRGGDSPEREGVQEWPLSRADGTRVICELHAAKSVRSDGEEFWLVIFQDVTERHRTIEEWRYWATHDELTGLPNRSAVTQWLADADMDGFAMLYCDITNFRRINESLGLKAGDDLLVEMAKRLRNDLPEEWLVGRMAADEYLIVCPDVVAAGGADQMATFVLELFHRPVYLRGHPPIQLSASVGAAVAEDNTTVEDLLRSASAAVMNAKSGGKDRIAVADPELITSMDRQLQLESELRSAIEAEELTLHYQPILDDTGRILAAEALVRWDHPELGLLLPGRFLPVAARGDLLRELDLCVLRLAMRDAATWPVGEDGRPVVTFNLGELSPADRDFVEVLGAAVAETGVGWERVVIELVETSLINIADRGAEAMHEVTGNGARFALDDFGTGYSSLDRLKEFPIGVIKIDRSFVAEIADSSGFSVVKAIADLAEALGCTCTAEGVETVEQFEALRGMGVRTYQGWLFSRAVSSSELRELLTTGSLSSPEE</sequence>
<evidence type="ECO:0000259" key="2">
    <source>
        <dbReference type="PROSITE" id="PS50883"/>
    </source>
</evidence>
<dbReference type="PANTHER" id="PTHR44757:SF2">
    <property type="entry name" value="BIOFILM ARCHITECTURE MAINTENANCE PROTEIN MBAA"/>
    <property type="match status" value="1"/>
</dbReference>
<evidence type="ECO:0000313" key="4">
    <source>
        <dbReference type="EMBL" id="SDQ81127.1"/>
    </source>
</evidence>
<dbReference type="NCBIfam" id="TIGR00254">
    <property type="entry name" value="GGDEF"/>
    <property type="match status" value="1"/>
</dbReference>
<dbReference type="CDD" id="cd01949">
    <property type="entry name" value="GGDEF"/>
    <property type="match status" value="1"/>
</dbReference>
<keyword evidence="5" id="KW-1185">Reference proteome</keyword>
<dbReference type="InterPro" id="IPR029787">
    <property type="entry name" value="Nucleotide_cyclase"/>
</dbReference>
<dbReference type="PANTHER" id="PTHR44757">
    <property type="entry name" value="DIGUANYLATE CYCLASE DGCP"/>
    <property type="match status" value="1"/>
</dbReference>
<dbReference type="RefSeq" id="WP_092523698.1">
    <property type="nucleotide sequence ID" value="NZ_FNKO01000002.1"/>
</dbReference>
<proteinExistence type="predicted"/>
<dbReference type="SMART" id="SM00052">
    <property type="entry name" value="EAL"/>
    <property type="match status" value="1"/>
</dbReference>
<evidence type="ECO:0000259" key="1">
    <source>
        <dbReference type="PROSITE" id="PS50112"/>
    </source>
</evidence>
<evidence type="ECO:0000259" key="3">
    <source>
        <dbReference type="PROSITE" id="PS50887"/>
    </source>
</evidence>
<dbReference type="Pfam" id="PF13426">
    <property type="entry name" value="PAS_9"/>
    <property type="match status" value="2"/>
</dbReference>
<feature type="domain" description="PAS" evidence="1">
    <location>
        <begin position="139"/>
        <end position="193"/>
    </location>
</feature>
<evidence type="ECO:0000313" key="5">
    <source>
        <dbReference type="Proteomes" id="UP000199301"/>
    </source>
</evidence>
<dbReference type="SMART" id="SM00091">
    <property type="entry name" value="PAS"/>
    <property type="match status" value="2"/>
</dbReference>
<reference evidence="5" key="1">
    <citation type="submission" date="2016-10" db="EMBL/GenBank/DDBJ databases">
        <authorList>
            <person name="Varghese N."/>
            <person name="Submissions S."/>
        </authorList>
    </citation>
    <scope>NUCLEOTIDE SEQUENCE [LARGE SCALE GENOMIC DNA]</scope>
    <source>
        <strain evidence="5">DSM 45459</strain>
    </source>
</reference>
<dbReference type="STRING" id="995062.SAMN04489718_2283"/>
<dbReference type="AlphaFoldDB" id="A0A1H1DXF1"/>
<dbReference type="Proteomes" id="UP000199301">
    <property type="component" value="Unassembled WGS sequence"/>
</dbReference>
<dbReference type="Gene3D" id="3.20.20.450">
    <property type="entry name" value="EAL domain"/>
    <property type="match status" value="1"/>
</dbReference>
<dbReference type="OrthoDB" id="23692at2"/>
<dbReference type="SUPFAM" id="SSF55785">
    <property type="entry name" value="PYP-like sensor domain (PAS domain)"/>
    <property type="match status" value="2"/>
</dbReference>
<dbReference type="SUPFAM" id="SSF55073">
    <property type="entry name" value="Nucleotide cyclase"/>
    <property type="match status" value="1"/>
</dbReference>
<dbReference type="InterPro" id="IPR035965">
    <property type="entry name" value="PAS-like_dom_sf"/>
</dbReference>